<evidence type="ECO:0000313" key="10">
    <source>
        <dbReference type="Proteomes" id="UP000327013"/>
    </source>
</evidence>
<name>A0A5N6RNK0_9ROSI</name>
<keyword evidence="2" id="KW-1003">Cell membrane</keyword>
<sequence length="177" mass="20080">METKAGANLKLSRFEPYCKWRTEEGRDVLELHLQGFKREQLRVRINSRGNLTICGESTTTLSSFHKETKIPKDCNADEIRAKFASGILYITMPKKQDKGKPKQESNVGEDSDNNTSARHKYLFESPVSRLGISRKMAVRVAAAVVILMIVGSCVTFKYCRKSGYHVQILPEKVQQLE</sequence>
<evidence type="ECO:0000313" key="9">
    <source>
        <dbReference type="EMBL" id="KAE8099720.1"/>
    </source>
</evidence>
<dbReference type="Gene3D" id="2.60.40.790">
    <property type="match status" value="1"/>
</dbReference>
<dbReference type="PROSITE" id="PS01031">
    <property type="entry name" value="SHSP"/>
    <property type="match status" value="1"/>
</dbReference>
<dbReference type="PANTHER" id="PTHR43670">
    <property type="entry name" value="HEAT SHOCK PROTEIN 26"/>
    <property type="match status" value="1"/>
</dbReference>
<dbReference type="GO" id="GO:0006952">
    <property type="term" value="P:defense response"/>
    <property type="evidence" value="ECO:0007669"/>
    <property type="project" value="UniProtKB-KW"/>
</dbReference>
<evidence type="ECO:0000256" key="3">
    <source>
        <dbReference type="ARBA" id="ARBA00022821"/>
    </source>
</evidence>
<dbReference type="SUPFAM" id="SSF49764">
    <property type="entry name" value="HSP20-like chaperones"/>
    <property type="match status" value="1"/>
</dbReference>
<accession>A0A5N6RNK0</accession>
<evidence type="ECO:0000256" key="1">
    <source>
        <dbReference type="ARBA" id="ARBA00004162"/>
    </source>
</evidence>
<comment type="similarity">
    <text evidence="4 5">Belongs to the small heat shock protein (HSP20) family.</text>
</comment>
<feature type="region of interest" description="Disordered" evidence="6">
    <location>
        <begin position="95"/>
        <end position="115"/>
    </location>
</feature>
<feature type="domain" description="SHSP" evidence="8">
    <location>
        <begin position="8"/>
        <end position="110"/>
    </location>
</feature>
<dbReference type="EMBL" id="CM017327">
    <property type="protein sequence ID" value="KAE8099720.1"/>
    <property type="molecule type" value="Genomic_DNA"/>
</dbReference>
<evidence type="ECO:0000256" key="4">
    <source>
        <dbReference type="PROSITE-ProRule" id="PRU00285"/>
    </source>
</evidence>
<evidence type="ECO:0000256" key="6">
    <source>
        <dbReference type="SAM" id="MobiDB-lite"/>
    </source>
</evidence>
<protein>
    <recommendedName>
        <fullName evidence="8">SHSP domain-containing protein</fullName>
    </recommendedName>
</protein>
<feature type="transmembrane region" description="Helical" evidence="7">
    <location>
        <begin position="136"/>
        <end position="158"/>
    </location>
</feature>
<keyword evidence="7" id="KW-0812">Transmembrane</keyword>
<dbReference type="CDD" id="cd06464">
    <property type="entry name" value="ACD_sHsps-like"/>
    <property type="match status" value="1"/>
</dbReference>
<dbReference type="GO" id="GO:0005886">
    <property type="term" value="C:plasma membrane"/>
    <property type="evidence" value="ECO:0007669"/>
    <property type="project" value="UniProtKB-SubCell"/>
</dbReference>
<dbReference type="InterPro" id="IPR008978">
    <property type="entry name" value="HSP20-like_chaperone"/>
</dbReference>
<keyword evidence="3" id="KW-0611">Plant defense</keyword>
<dbReference type="AlphaFoldDB" id="A0A5N6RNK0"/>
<evidence type="ECO:0000259" key="8">
    <source>
        <dbReference type="PROSITE" id="PS01031"/>
    </source>
</evidence>
<dbReference type="PANTHER" id="PTHR43670:SF118">
    <property type="entry name" value="HSP20_ALPHA CRYSTALLIN FAMILY PROTEIN"/>
    <property type="match status" value="1"/>
</dbReference>
<keyword evidence="10" id="KW-1185">Reference proteome</keyword>
<dbReference type="InterPro" id="IPR002068">
    <property type="entry name" value="A-crystallin/Hsp20_dom"/>
</dbReference>
<evidence type="ECO:0000256" key="2">
    <source>
        <dbReference type="ARBA" id="ARBA00022475"/>
    </source>
</evidence>
<dbReference type="OrthoDB" id="1431247at2759"/>
<organism evidence="9 10">
    <name type="scientific">Carpinus fangiana</name>
    <dbReference type="NCBI Taxonomy" id="176857"/>
    <lineage>
        <taxon>Eukaryota</taxon>
        <taxon>Viridiplantae</taxon>
        <taxon>Streptophyta</taxon>
        <taxon>Embryophyta</taxon>
        <taxon>Tracheophyta</taxon>
        <taxon>Spermatophyta</taxon>
        <taxon>Magnoliopsida</taxon>
        <taxon>eudicotyledons</taxon>
        <taxon>Gunneridae</taxon>
        <taxon>Pentapetalae</taxon>
        <taxon>rosids</taxon>
        <taxon>fabids</taxon>
        <taxon>Fagales</taxon>
        <taxon>Betulaceae</taxon>
        <taxon>Carpinus</taxon>
    </lineage>
</organism>
<evidence type="ECO:0000256" key="7">
    <source>
        <dbReference type="SAM" id="Phobius"/>
    </source>
</evidence>
<dbReference type="Pfam" id="PF00011">
    <property type="entry name" value="HSP20"/>
    <property type="match status" value="1"/>
</dbReference>
<keyword evidence="7" id="KW-1133">Transmembrane helix</keyword>
<reference evidence="9 10" key="1">
    <citation type="submission" date="2019-06" db="EMBL/GenBank/DDBJ databases">
        <title>A chromosomal-level reference genome of Carpinus fangiana (Coryloideae, Betulaceae).</title>
        <authorList>
            <person name="Yang X."/>
            <person name="Wang Z."/>
            <person name="Zhang L."/>
            <person name="Hao G."/>
            <person name="Liu J."/>
            <person name="Yang Y."/>
        </authorList>
    </citation>
    <scope>NUCLEOTIDE SEQUENCE [LARGE SCALE GENOMIC DNA]</scope>
    <source>
        <strain evidence="9">Cfa_2016G</strain>
        <tissue evidence="9">Leaf</tissue>
    </source>
</reference>
<comment type="subcellular location">
    <subcellularLocation>
        <location evidence="1">Cell membrane</location>
        <topology evidence="1">Single-pass membrane protein</topology>
    </subcellularLocation>
</comment>
<keyword evidence="7" id="KW-0472">Membrane</keyword>
<dbReference type="GO" id="GO:0034605">
    <property type="term" value="P:cellular response to heat"/>
    <property type="evidence" value="ECO:0007669"/>
    <property type="project" value="TreeGrafter"/>
</dbReference>
<evidence type="ECO:0000256" key="5">
    <source>
        <dbReference type="RuleBase" id="RU003616"/>
    </source>
</evidence>
<dbReference type="Proteomes" id="UP000327013">
    <property type="component" value="Chromosome 7"/>
</dbReference>
<proteinExistence type="inferred from homology"/>
<gene>
    <name evidence="9" type="ORF">FH972_017677</name>
</gene>